<keyword evidence="7 12" id="KW-0798">TonB box</keyword>
<evidence type="ECO:0000313" key="17">
    <source>
        <dbReference type="Proteomes" id="UP000478837"/>
    </source>
</evidence>
<protein>
    <submittedName>
        <fullName evidence="16">TonB-dependent hemoglobin/transferrin/lactoferrin family receptor</fullName>
    </submittedName>
</protein>
<keyword evidence="10 11" id="KW-0998">Cell outer membrane</keyword>
<dbReference type="GO" id="GO:0009279">
    <property type="term" value="C:cell outer membrane"/>
    <property type="evidence" value="ECO:0007669"/>
    <property type="project" value="UniProtKB-SubCell"/>
</dbReference>
<dbReference type="InterPro" id="IPR012910">
    <property type="entry name" value="Plug_dom"/>
</dbReference>
<dbReference type="Gene3D" id="2.40.170.20">
    <property type="entry name" value="TonB-dependent receptor, beta-barrel domain"/>
    <property type="match status" value="1"/>
</dbReference>
<organism evidence="16 17">
    <name type="scientific">Alteromonas hispanica</name>
    <dbReference type="NCBI Taxonomy" id="315421"/>
    <lineage>
        <taxon>Bacteria</taxon>
        <taxon>Pseudomonadati</taxon>
        <taxon>Pseudomonadota</taxon>
        <taxon>Gammaproteobacteria</taxon>
        <taxon>Alteromonadales</taxon>
        <taxon>Alteromonadaceae</taxon>
        <taxon>Alteromonas/Salinimonas group</taxon>
        <taxon>Alteromonas</taxon>
    </lineage>
</organism>
<comment type="subcellular location">
    <subcellularLocation>
        <location evidence="1 11">Cell outer membrane</location>
        <topology evidence="1 11">Multi-pass membrane protein</topology>
    </subcellularLocation>
</comment>
<keyword evidence="9 16" id="KW-0675">Receptor</keyword>
<keyword evidence="4 11" id="KW-1134">Transmembrane beta strand</keyword>
<gene>
    <name evidence="16" type="ORF">GTW09_17265</name>
</gene>
<feature type="chain" id="PRO_5027077572" evidence="13">
    <location>
        <begin position="27"/>
        <end position="729"/>
    </location>
</feature>
<dbReference type="AlphaFoldDB" id="A0A6L9MYN5"/>
<keyword evidence="6 13" id="KW-0732">Signal</keyword>
<dbReference type="InterPro" id="IPR010949">
    <property type="entry name" value="TonB_Hb/transfer/lactofer_rcpt"/>
</dbReference>
<dbReference type="Pfam" id="PF07715">
    <property type="entry name" value="Plug"/>
    <property type="match status" value="1"/>
</dbReference>
<dbReference type="InterPro" id="IPR036942">
    <property type="entry name" value="Beta-barrel_TonB_sf"/>
</dbReference>
<evidence type="ECO:0000256" key="5">
    <source>
        <dbReference type="ARBA" id="ARBA00022692"/>
    </source>
</evidence>
<evidence type="ECO:0000256" key="3">
    <source>
        <dbReference type="ARBA" id="ARBA00022448"/>
    </source>
</evidence>
<dbReference type="InterPro" id="IPR000531">
    <property type="entry name" value="Beta-barrel_TonB"/>
</dbReference>
<evidence type="ECO:0000256" key="8">
    <source>
        <dbReference type="ARBA" id="ARBA00023136"/>
    </source>
</evidence>
<dbReference type="Pfam" id="PF00593">
    <property type="entry name" value="TonB_dep_Rec_b-barrel"/>
    <property type="match status" value="1"/>
</dbReference>
<dbReference type="GO" id="GO:0015344">
    <property type="term" value="F:siderophore uptake transmembrane transporter activity"/>
    <property type="evidence" value="ECO:0007669"/>
    <property type="project" value="TreeGrafter"/>
</dbReference>
<dbReference type="NCBIfam" id="TIGR01786">
    <property type="entry name" value="TonB-hemlactrns"/>
    <property type="match status" value="1"/>
</dbReference>
<comment type="similarity">
    <text evidence="2">Belongs to the TonB-dependent receptor family. Hemoglobin/haptoglobin binding protein subfamily.</text>
</comment>
<dbReference type="GO" id="GO:0015232">
    <property type="term" value="F:heme transmembrane transporter activity"/>
    <property type="evidence" value="ECO:0007669"/>
    <property type="project" value="InterPro"/>
</dbReference>
<evidence type="ECO:0000313" key="16">
    <source>
        <dbReference type="EMBL" id="NDW23267.1"/>
    </source>
</evidence>
<dbReference type="InterPro" id="IPR011276">
    <property type="entry name" value="TonB_haem/Hb_rcpt"/>
</dbReference>
<evidence type="ECO:0000256" key="13">
    <source>
        <dbReference type="SAM" id="SignalP"/>
    </source>
</evidence>
<evidence type="ECO:0000256" key="6">
    <source>
        <dbReference type="ARBA" id="ARBA00022729"/>
    </source>
</evidence>
<accession>A0A6L9MYN5</accession>
<dbReference type="CDD" id="cd01347">
    <property type="entry name" value="ligand_gated_channel"/>
    <property type="match status" value="1"/>
</dbReference>
<comment type="caution">
    <text evidence="16">The sequence shown here is derived from an EMBL/GenBank/DDBJ whole genome shotgun (WGS) entry which is preliminary data.</text>
</comment>
<dbReference type="PANTHER" id="PTHR30069:SF29">
    <property type="entry name" value="HEMOGLOBIN AND HEMOGLOBIN-HAPTOGLOBIN-BINDING PROTEIN 1-RELATED"/>
    <property type="match status" value="1"/>
</dbReference>
<name>A0A6L9MYN5_9ALTE</name>
<keyword evidence="3 11" id="KW-0813">Transport</keyword>
<evidence type="ECO:0000256" key="4">
    <source>
        <dbReference type="ARBA" id="ARBA00022452"/>
    </source>
</evidence>
<reference evidence="16 17" key="1">
    <citation type="submission" date="2020-01" db="EMBL/GenBank/DDBJ databases">
        <title>Genomes of bacteria type strains.</title>
        <authorList>
            <person name="Chen J."/>
            <person name="Zhu S."/>
            <person name="Yang J."/>
        </authorList>
    </citation>
    <scope>NUCLEOTIDE SEQUENCE [LARGE SCALE GENOMIC DNA]</scope>
    <source>
        <strain evidence="16 17">LMG 22958</strain>
    </source>
</reference>
<sequence length="729" mass="80736">MSICAVSPKRLALCIASALVSSLSVAEAIPEDAAFETITISATRSERDINEITSHVSVIDSEQIDAQVMTDIRDLVRYEPGVSVEGGGRFGLAGFNIRGINGDRVLMLLDGVPIADEFSFGPALSARRDFVDIDMLQQAEIIRGPASTLYGSDAIGGVVAFISKDPKHLVAEGERFGGRLKTGYVSASDEWWVTGQLAGYAGDWQWLLSGTERQGHEIESFYTKGPETGSERVAADPQKNTSTSGQIKLIYTPSEHHRLMLIADMLNGSTQTDVQSSVDTLVRGVLITESLGDDERERSRFQLNYEYDNEHTLFDKFLLRGFVQETDTLQKTKEERFGAVSRTDPTPIALDRTRSSRFEQRIRGGILQFDKSFSGWGEHYLIYGSELQFTESTSLREGATFVTETGVQVPEFTAFPARDFPESEAKELSFFVQDEIRFLDGKLTVSPGVRYDEFTLSPREDALFAAANPGVETASFDDSEVSAKLGALYKLTDGLTMWLQYAEGFRIPPFDDINVGFTNFAGGYTSLANPDLEPEQVKSYEVGLRGVNAEVDWSVSYYHNDYDNFIESLSMVGFNPSTGLVEFQAKNLSEVTIDALEGVRINTAITWLTSENEATGEELESILPPQAVLGIGYGMPEDPWSVEFVATAVERFDSQQQPSNEEVPRFFEAPGYVTFDLLGHVRLAEALNVNYGIFNITDKETWIGTEVRGRTGVLPRFYGRFDKDVNLLS</sequence>
<evidence type="ECO:0000259" key="15">
    <source>
        <dbReference type="Pfam" id="PF07715"/>
    </source>
</evidence>
<evidence type="ECO:0000259" key="14">
    <source>
        <dbReference type="Pfam" id="PF00593"/>
    </source>
</evidence>
<evidence type="ECO:0000256" key="9">
    <source>
        <dbReference type="ARBA" id="ARBA00023170"/>
    </source>
</evidence>
<keyword evidence="8 11" id="KW-0472">Membrane</keyword>
<dbReference type="GO" id="GO:0044718">
    <property type="term" value="P:siderophore transmembrane transport"/>
    <property type="evidence" value="ECO:0007669"/>
    <property type="project" value="TreeGrafter"/>
</dbReference>
<feature type="signal peptide" evidence="13">
    <location>
        <begin position="1"/>
        <end position="26"/>
    </location>
</feature>
<evidence type="ECO:0000256" key="1">
    <source>
        <dbReference type="ARBA" id="ARBA00004571"/>
    </source>
</evidence>
<feature type="domain" description="TonB-dependent receptor plug" evidence="15">
    <location>
        <begin position="49"/>
        <end position="158"/>
    </location>
</feature>
<evidence type="ECO:0000256" key="7">
    <source>
        <dbReference type="ARBA" id="ARBA00023077"/>
    </source>
</evidence>
<keyword evidence="17" id="KW-1185">Reference proteome</keyword>
<dbReference type="InterPro" id="IPR037066">
    <property type="entry name" value="Plug_dom_sf"/>
</dbReference>
<dbReference type="PANTHER" id="PTHR30069">
    <property type="entry name" value="TONB-DEPENDENT OUTER MEMBRANE RECEPTOR"/>
    <property type="match status" value="1"/>
</dbReference>
<proteinExistence type="inferred from homology"/>
<dbReference type="InterPro" id="IPR039426">
    <property type="entry name" value="TonB-dep_rcpt-like"/>
</dbReference>
<dbReference type="Gene3D" id="2.170.130.10">
    <property type="entry name" value="TonB-dependent receptor, plug domain"/>
    <property type="match status" value="1"/>
</dbReference>
<evidence type="ECO:0000256" key="12">
    <source>
        <dbReference type="RuleBase" id="RU003357"/>
    </source>
</evidence>
<feature type="domain" description="TonB-dependent receptor-like beta-barrel" evidence="14">
    <location>
        <begin position="291"/>
        <end position="696"/>
    </location>
</feature>
<dbReference type="EMBL" id="JAAAWP010000018">
    <property type="protein sequence ID" value="NDW23267.1"/>
    <property type="molecule type" value="Genomic_DNA"/>
</dbReference>
<evidence type="ECO:0000256" key="2">
    <source>
        <dbReference type="ARBA" id="ARBA00008143"/>
    </source>
</evidence>
<dbReference type="Proteomes" id="UP000478837">
    <property type="component" value="Unassembled WGS sequence"/>
</dbReference>
<evidence type="ECO:0000256" key="11">
    <source>
        <dbReference type="PROSITE-ProRule" id="PRU01360"/>
    </source>
</evidence>
<evidence type="ECO:0000256" key="10">
    <source>
        <dbReference type="ARBA" id="ARBA00023237"/>
    </source>
</evidence>
<dbReference type="NCBIfam" id="TIGR01785">
    <property type="entry name" value="TonB-hemin"/>
    <property type="match status" value="1"/>
</dbReference>
<dbReference type="SUPFAM" id="SSF56935">
    <property type="entry name" value="Porins"/>
    <property type="match status" value="1"/>
</dbReference>
<dbReference type="PROSITE" id="PS52016">
    <property type="entry name" value="TONB_DEPENDENT_REC_3"/>
    <property type="match status" value="1"/>
</dbReference>
<keyword evidence="5 11" id="KW-0812">Transmembrane</keyword>